<evidence type="ECO:0000313" key="4">
    <source>
        <dbReference type="Proteomes" id="UP000525652"/>
    </source>
</evidence>
<sequence length="651" mass="71951">MRKPPFILMLCLFLASASTSLFGDSFYVNGDSGHDSAGGRVPEDALKTIQAAIDIAQPGDQIWVGPGLYHETIILTRGGTVDQPLEIIAQDGGCYQTVLSGAVPEVRSGKVSWELVDHDLGLYRIPLDYRPVQMLGDSVNLPPYERLDDLKAFHFVDDDYPGNTHGFTWDASEKYLYVRLNAGGKYGAVDPNDATMAVGPPTAGGRWGNQPNRPDNFLIALKFSGSAHVILDGFTFETPGLAGVYSEADDLVVRNSWFYGCRYGVAGKEDGSTARVRVEHCFYTQFPVYTDIEEIITVQSKNTSPDSPSQRRPQHWQRKAGFLPVTGGLQRPYSYETGLIRRIGREWVIRENWVWESFEAFSSGSVSNSSHSIIEKNRIERIGDNAFETEEHARDLTIRGNMIIDAFEPFSWQPLSGVPLPGPIYLYDNVCLQTPGDVDLWEDSTSRGGVFKIGIKYDRFWTDGRMGEIPEDVTPAPGGFWVVHNTIVAPYKRLFTSLNREGRRFEHFFFLNNILLTGQFSVSRQPNGPEGIQYRNNIVSFGDATPEGEEIAEGLSIWEVEASAVPKAILPHSRSAVYMPQLLADRFHPSQLSIEGSDNLSLPLPEGIPQRMVPGATLPSFHAGPIPRSNAHSSAIPESGSNDGISSGVEE</sequence>
<keyword evidence="2" id="KW-0732">Signal</keyword>
<evidence type="ECO:0008006" key="5">
    <source>
        <dbReference type="Google" id="ProtNLM"/>
    </source>
</evidence>
<gene>
    <name evidence="3" type="ORF">H5P30_21705</name>
</gene>
<protein>
    <recommendedName>
        <fullName evidence="5">Right handed beta helix domain-containing protein</fullName>
    </recommendedName>
</protein>
<evidence type="ECO:0000313" key="3">
    <source>
        <dbReference type="EMBL" id="MBC2604405.1"/>
    </source>
</evidence>
<dbReference type="Proteomes" id="UP000525652">
    <property type="component" value="Unassembled WGS sequence"/>
</dbReference>
<comment type="caution">
    <text evidence="3">The sequence shown here is derived from an EMBL/GenBank/DDBJ whole genome shotgun (WGS) entry which is preliminary data.</text>
</comment>
<name>A0A7X1B2F4_9BACT</name>
<dbReference type="SUPFAM" id="SSF51126">
    <property type="entry name" value="Pectin lyase-like"/>
    <property type="match status" value="1"/>
</dbReference>
<reference evidence="3 4" key="1">
    <citation type="submission" date="2020-07" db="EMBL/GenBank/DDBJ databases">
        <authorList>
            <person name="Feng X."/>
        </authorList>
    </citation>
    <scope>NUCLEOTIDE SEQUENCE [LARGE SCALE GENOMIC DNA]</scope>
    <source>
        <strain evidence="3 4">JCM14086</strain>
    </source>
</reference>
<feature type="chain" id="PRO_5030695742" description="Right handed beta helix domain-containing protein" evidence="2">
    <location>
        <begin position="24"/>
        <end position="651"/>
    </location>
</feature>
<dbReference type="Gene3D" id="2.160.20.10">
    <property type="entry name" value="Single-stranded right-handed beta-helix, Pectin lyase-like"/>
    <property type="match status" value="2"/>
</dbReference>
<feature type="region of interest" description="Disordered" evidence="1">
    <location>
        <begin position="606"/>
        <end position="651"/>
    </location>
</feature>
<evidence type="ECO:0000256" key="2">
    <source>
        <dbReference type="SAM" id="SignalP"/>
    </source>
</evidence>
<dbReference type="InterPro" id="IPR012334">
    <property type="entry name" value="Pectin_lyas_fold"/>
</dbReference>
<evidence type="ECO:0000256" key="1">
    <source>
        <dbReference type="SAM" id="MobiDB-lite"/>
    </source>
</evidence>
<feature type="signal peptide" evidence="2">
    <location>
        <begin position="1"/>
        <end position="23"/>
    </location>
</feature>
<dbReference type="InterPro" id="IPR011050">
    <property type="entry name" value="Pectin_lyase_fold/virulence"/>
</dbReference>
<accession>A0A7X1B2F4</accession>
<proteinExistence type="predicted"/>
<dbReference type="EMBL" id="JACHVA010000143">
    <property type="protein sequence ID" value="MBC2604405.1"/>
    <property type="molecule type" value="Genomic_DNA"/>
</dbReference>
<organism evidence="3 4">
    <name type="scientific">Puniceicoccus vermicola</name>
    <dbReference type="NCBI Taxonomy" id="388746"/>
    <lineage>
        <taxon>Bacteria</taxon>
        <taxon>Pseudomonadati</taxon>
        <taxon>Verrucomicrobiota</taxon>
        <taxon>Opitutia</taxon>
        <taxon>Puniceicoccales</taxon>
        <taxon>Puniceicoccaceae</taxon>
        <taxon>Puniceicoccus</taxon>
    </lineage>
</organism>
<dbReference type="AlphaFoldDB" id="A0A7X1B2F4"/>
<dbReference type="RefSeq" id="WP_185695015.1">
    <property type="nucleotide sequence ID" value="NZ_JACHVA010000143.1"/>
</dbReference>
<keyword evidence="4" id="KW-1185">Reference proteome</keyword>